<dbReference type="InterPro" id="IPR004360">
    <property type="entry name" value="Glyas_Fos-R_dOase_dom"/>
</dbReference>
<dbReference type="PANTHER" id="PTHR35006:SF2">
    <property type="entry name" value="GLYOXALASE FAMILY PROTEIN (AFU_ORTHOLOGUE AFUA_5G14830)"/>
    <property type="match status" value="1"/>
</dbReference>
<evidence type="ECO:0000313" key="3">
    <source>
        <dbReference type="EMBL" id="WCL92744.1"/>
    </source>
</evidence>
<dbReference type="InterPro" id="IPR037523">
    <property type="entry name" value="VOC_core"/>
</dbReference>
<dbReference type="CDD" id="cd07262">
    <property type="entry name" value="VOC_like"/>
    <property type="match status" value="1"/>
</dbReference>
<reference evidence="3" key="1">
    <citation type="submission" date="2003-07" db="EMBL/GenBank/DDBJ databases">
        <authorList>
            <consortium name="Rhodopseudomonas genome consortium"/>
            <person name="Larimer F."/>
            <person name="Harwood C."/>
        </authorList>
    </citation>
    <scope>NUCLEOTIDE SEQUENCE</scope>
    <source>
        <strain evidence="3">CGA009</strain>
    </source>
</reference>
<gene>
    <name evidence="2" type="ordered locus">RPA2584</name>
    <name evidence="3" type="ORF">TX73_013375</name>
</gene>
<feature type="domain" description="VOC" evidence="1">
    <location>
        <begin position="1"/>
        <end position="125"/>
    </location>
</feature>
<dbReference type="Pfam" id="PF00903">
    <property type="entry name" value="Glyoxalase"/>
    <property type="match status" value="1"/>
</dbReference>
<evidence type="ECO:0000313" key="2">
    <source>
        <dbReference type="EMBL" id="CAE28025.1"/>
    </source>
</evidence>
<dbReference type="eggNOG" id="COG0346">
    <property type="taxonomic scope" value="Bacteria"/>
</dbReference>
<protein>
    <submittedName>
        <fullName evidence="2">Possible glyoxalase</fullName>
    </submittedName>
    <submittedName>
        <fullName evidence="3">VOC family protein</fullName>
    </submittedName>
</protein>
<dbReference type="Proteomes" id="UP000001426">
    <property type="component" value="Chromosome"/>
</dbReference>
<dbReference type="GeneID" id="66893653"/>
<dbReference type="AlphaFoldDB" id="Q6N6N0"/>
<dbReference type="EMBL" id="CP116810">
    <property type="protein sequence ID" value="WCL92744.1"/>
    <property type="molecule type" value="Genomic_DNA"/>
</dbReference>
<dbReference type="EMBL" id="BX572601">
    <property type="protein sequence ID" value="CAE28025.1"/>
    <property type="molecule type" value="Genomic_DNA"/>
</dbReference>
<name>Q6N6N0_RHOPA</name>
<reference evidence="2 4" key="2">
    <citation type="journal article" date="2004" name="Nat. Biotechnol.">
        <title>Complete genome sequence of the metabolically versatile photosynthetic bacterium Rhodopseudomonas palustris.</title>
        <authorList>
            <person name="Larimer F.W."/>
            <person name="Chain P."/>
            <person name="Hauser L."/>
            <person name="Lamerdin J."/>
            <person name="Malfatti S."/>
            <person name="Do L."/>
            <person name="Land M.L."/>
            <person name="Pelletier D.A."/>
            <person name="Beatty J.T."/>
            <person name="Lang A.S."/>
            <person name="Tabita F.R."/>
            <person name="Gibson J.L."/>
            <person name="Hanson T.E."/>
            <person name="Bobst C."/>
            <person name="Torres J.L."/>
            <person name="Peres C."/>
            <person name="Harrison F.H."/>
            <person name="Gibson J."/>
            <person name="Harwood C.S."/>
        </authorList>
    </citation>
    <scope>NUCLEOTIDE SEQUENCE [LARGE SCALE GENOMIC DNA]</scope>
    <source>
        <strain evidence="4">ATCC BAA-98 / CGA009</strain>
        <strain evidence="2">CGA009</strain>
    </source>
</reference>
<evidence type="ECO:0000313" key="4">
    <source>
        <dbReference type="Proteomes" id="UP000001426"/>
    </source>
</evidence>
<dbReference type="Gene3D" id="3.10.180.10">
    <property type="entry name" value="2,3-Dihydroxybiphenyl 1,2-Dioxygenase, domain 1"/>
    <property type="match status" value="1"/>
</dbReference>
<sequence>MLDHVSITVSDIAVAEPFYDAIMAALGVVKVGARGDWLGYGERARPEHPDRVYLSIRKGDRPEPAYGRHWCFKATSRAVVDAFWQAGLAHGGVDQGAPGLRDYHPGYYAAFIADPDGNRLEAVCHTLG</sequence>
<dbReference type="RefSeq" id="WP_011158134.1">
    <property type="nucleotide sequence ID" value="NZ_CP116810.1"/>
</dbReference>
<dbReference type="SUPFAM" id="SSF54593">
    <property type="entry name" value="Glyoxalase/Bleomycin resistance protein/Dihydroxybiphenyl dioxygenase"/>
    <property type="match status" value="1"/>
</dbReference>
<reference evidence="3" key="3">
    <citation type="submission" date="2022-12" db="EMBL/GenBank/DDBJ databases">
        <title>Complete genome sequence of Rhodopseudomonas palustris CGA0092 and corrections to the R. palustris CGA009 genome sequence.</title>
        <authorList>
            <person name="Mazny B.R."/>
            <person name="Sheff O.F."/>
            <person name="LaSarre B."/>
            <person name="McKinlay A."/>
            <person name="McKinlay J.B."/>
        </authorList>
    </citation>
    <scope>NUCLEOTIDE SEQUENCE</scope>
    <source>
        <strain evidence="3">CGA009</strain>
    </source>
</reference>
<organism evidence="2">
    <name type="scientific">Rhodopseudomonas palustris (strain ATCC BAA-98 / CGA009)</name>
    <dbReference type="NCBI Taxonomy" id="258594"/>
    <lineage>
        <taxon>Bacteria</taxon>
        <taxon>Pseudomonadati</taxon>
        <taxon>Pseudomonadota</taxon>
        <taxon>Alphaproteobacteria</taxon>
        <taxon>Hyphomicrobiales</taxon>
        <taxon>Nitrobacteraceae</taxon>
        <taxon>Rhodopseudomonas</taxon>
    </lineage>
</organism>
<dbReference type="STRING" id="258594.RPA2584"/>
<accession>Q6N6N0</accession>
<dbReference type="InterPro" id="IPR029068">
    <property type="entry name" value="Glyas_Bleomycin-R_OHBP_Dase"/>
</dbReference>
<keyword evidence="4" id="KW-1185">Reference proteome</keyword>
<dbReference type="PhylomeDB" id="Q6N6N0"/>
<dbReference type="KEGG" id="rpa:TX73_013375"/>
<dbReference type="PROSITE" id="PS51819">
    <property type="entry name" value="VOC"/>
    <property type="match status" value="1"/>
</dbReference>
<dbReference type="PANTHER" id="PTHR35006">
    <property type="entry name" value="GLYOXALASE FAMILY PROTEIN (AFU_ORTHOLOGUE AFUA_5G14830)"/>
    <property type="match status" value="1"/>
</dbReference>
<evidence type="ECO:0000259" key="1">
    <source>
        <dbReference type="PROSITE" id="PS51819"/>
    </source>
</evidence>
<dbReference type="HOGENOM" id="CLU_046006_6_0_5"/>
<proteinExistence type="predicted"/>